<accession>A0A397V079</accession>
<evidence type="ECO:0000313" key="2">
    <source>
        <dbReference type="Proteomes" id="UP000266673"/>
    </source>
</evidence>
<gene>
    <name evidence="1" type="ORF">C2G38_2039873</name>
</gene>
<proteinExistence type="predicted"/>
<dbReference type="OrthoDB" id="2433477at2759"/>
<protein>
    <submittedName>
        <fullName evidence="1">Uncharacterized protein</fullName>
    </submittedName>
</protein>
<keyword evidence="2" id="KW-1185">Reference proteome</keyword>
<dbReference type="AlphaFoldDB" id="A0A397V079"/>
<dbReference type="EMBL" id="QKWP01000792">
    <property type="protein sequence ID" value="RIB14837.1"/>
    <property type="molecule type" value="Genomic_DNA"/>
</dbReference>
<evidence type="ECO:0000313" key="1">
    <source>
        <dbReference type="EMBL" id="RIB14837.1"/>
    </source>
</evidence>
<sequence length="273" mass="31567">MPCYADTIVRIKHVRRNKKDDPRTFSIWAVRTYPVEYETYEMEMNLPMPINPDDRDPDSQAIFLRDEYYSVGGKVIPGSYGGSRRLKMIVATSTHVTLAESTSDSNRCPLKVSLVGIPQAMPIEIKNTESSVIEMLISDYITQPYNYIIKVVFPHINSQFKHFKTSIRPHESILFVIGQLEIIDNEFYVYTREINYIDTHLSTKKKDNEINNNEITLLSTNTTRSKLLYIHQNVAKNSGDTSDFHTSNTTASEYFESMYQDDLSKLIEYCEEI</sequence>
<comment type="caution">
    <text evidence="1">The sequence shown here is derived from an EMBL/GenBank/DDBJ whole genome shotgun (WGS) entry which is preliminary data.</text>
</comment>
<dbReference type="Proteomes" id="UP000266673">
    <property type="component" value="Unassembled WGS sequence"/>
</dbReference>
<organism evidence="1 2">
    <name type="scientific">Gigaspora rosea</name>
    <dbReference type="NCBI Taxonomy" id="44941"/>
    <lineage>
        <taxon>Eukaryota</taxon>
        <taxon>Fungi</taxon>
        <taxon>Fungi incertae sedis</taxon>
        <taxon>Mucoromycota</taxon>
        <taxon>Glomeromycotina</taxon>
        <taxon>Glomeromycetes</taxon>
        <taxon>Diversisporales</taxon>
        <taxon>Gigasporaceae</taxon>
        <taxon>Gigaspora</taxon>
    </lineage>
</organism>
<name>A0A397V079_9GLOM</name>
<reference evidence="1 2" key="1">
    <citation type="submission" date="2018-06" db="EMBL/GenBank/DDBJ databases">
        <title>Comparative genomics reveals the genomic features of Rhizophagus irregularis, R. cerebriforme, R. diaphanum and Gigaspora rosea, and their symbiotic lifestyle signature.</title>
        <authorList>
            <person name="Morin E."/>
            <person name="San Clemente H."/>
            <person name="Chen E.C.H."/>
            <person name="De La Providencia I."/>
            <person name="Hainaut M."/>
            <person name="Kuo A."/>
            <person name="Kohler A."/>
            <person name="Murat C."/>
            <person name="Tang N."/>
            <person name="Roy S."/>
            <person name="Loubradou J."/>
            <person name="Henrissat B."/>
            <person name="Grigoriev I.V."/>
            <person name="Corradi N."/>
            <person name="Roux C."/>
            <person name="Martin F.M."/>
        </authorList>
    </citation>
    <scope>NUCLEOTIDE SEQUENCE [LARGE SCALE GENOMIC DNA]</scope>
    <source>
        <strain evidence="1 2">DAOM 194757</strain>
    </source>
</reference>